<evidence type="ECO:0000313" key="4">
    <source>
        <dbReference type="Proteomes" id="UP000324194"/>
    </source>
</evidence>
<evidence type="ECO:0000313" key="3">
    <source>
        <dbReference type="EMBL" id="VVC74963.1"/>
    </source>
</evidence>
<feature type="coiled-coil region" evidence="1">
    <location>
        <begin position="336"/>
        <end position="363"/>
    </location>
</feature>
<organism evidence="3 4">
    <name type="scientific">Aquicella siphonis</name>
    <dbReference type="NCBI Taxonomy" id="254247"/>
    <lineage>
        <taxon>Bacteria</taxon>
        <taxon>Pseudomonadati</taxon>
        <taxon>Pseudomonadota</taxon>
        <taxon>Gammaproteobacteria</taxon>
        <taxon>Legionellales</taxon>
        <taxon>Coxiellaceae</taxon>
        <taxon>Aquicella</taxon>
    </lineage>
</organism>
<dbReference type="OrthoDB" id="5648050at2"/>
<feature type="region of interest" description="Disordered" evidence="2">
    <location>
        <begin position="45"/>
        <end position="82"/>
    </location>
</feature>
<keyword evidence="1" id="KW-0175">Coiled coil</keyword>
<dbReference type="AlphaFoldDB" id="A0A5E4PEW0"/>
<dbReference type="EMBL" id="LR699119">
    <property type="protein sequence ID" value="VVC74963.1"/>
    <property type="molecule type" value="Genomic_DNA"/>
</dbReference>
<protein>
    <submittedName>
        <fullName evidence="3">Uncharacterized protein</fullName>
    </submittedName>
</protein>
<keyword evidence="4" id="KW-1185">Reference proteome</keyword>
<evidence type="ECO:0000256" key="2">
    <source>
        <dbReference type="SAM" id="MobiDB-lite"/>
    </source>
</evidence>
<accession>A0A5E4PEW0</accession>
<sequence length="370" mass="42395">MMRVNPISKAVRLNSRLYGTRSRTSTHALLYARLNQSSLAGQDIGTVSRRKAENRAPEAQSAMRQLSHGSDAAARPHRQAKRQKFSYLENHTAALSLDTSMEELEVKKQAPELLLLESKDRILYHAAARVDYFFYTLVAYYGTHYTPGMGHTFLQFGRGRNSPLGTNITQACHSSFFGAFVDNSPKQVFEKPGDPHSILTGTHFLHSLNATVELPAFVNQLDDELENTCECRTKGLEIIREVSMGKLNPVEGLNKFFKMMEDAFSDIKNHKTVSRKRVPYLLRDTTESPAVIKNRLIDIVMRGTFGNKWNAQSREVECEYIEMLLRLNREEKMRCRKDEAFRMKCYQRKMAELQQEIRHPEENEHSCGLS</sequence>
<name>A0A5E4PEW0_9COXI</name>
<dbReference type="Proteomes" id="UP000324194">
    <property type="component" value="Chromosome 1"/>
</dbReference>
<dbReference type="RefSeq" id="WP_148337842.1">
    <property type="nucleotide sequence ID" value="NZ_LR699119.1"/>
</dbReference>
<proteinExistence type="predicted"/>
<evidence type="ECO:0000256" key="1">
    <source>
        <dbReference type="SAM" id="Coils"/>
    </source>
</evidence>
<dbReference type="KEGG" id="asip:AQUSIP_02370"/>
<reference evidence="3 4" key="1">
    <citation type="submission" date="2019-08" db="EMBL/GenBank/DDBJ databases">
        <authorList>
            <person name="Guy L."/>
        </authorList>
    </citation>
    <scope>NUCLEOTIDE SEQUENCE [LARGE SCALE GENOMIC DNA]</scope>
    <source>
        <strain evidence="3 4">SGT-108</strain>
    </source>
</reference>
<gene>
    <name evidence="3" type="ORF">AQUSIP_02370</name>
</gene>